<gene>
    <name evidence="1" type="ORF">CI104_02460</name>
</gene>
<protein>
    <submittedName>
        <fullName evidence="1">Uncharacterized protein</fullName>
    </submittedName>
</protein>
<dbReference type="Proteomes" id="UP000215286">
    <property type="component" value="Chromosome"/>
</dbReference>
<reference evidence="1" key="1">
    <citation type="submission" date="2017-08" db="EMBL/GenBank/DDBJ databases">
        <title>Real-time genomic and epidemiological investigation of a multi-institutional outbreak of KPC-producing Enterobacteriaceae reveals complex transmission dynamics and informs management responses.</title>
        <authorList>
            <person name="Kwong J.C."/>
            <person name="Lane C."/>
            <person name="Romanes F."/>
            <person name="Goncalves da Silva A."/>
            <person name="Easton M."/>
            <person name="Cronin K."/>
            <person name="Waters M.J."/>
            <person name="Tomita T."/>
            <person name="Stevens K."/>
            <person name="Schultz M.B."/>
            <person name="Baines S.L."/>
            <person name="Sherry N.L."/>
            <person name="Carter G."/>
            <person name="Mu A."/>
            <person name="Sait M."/>
            <person name="Ballard S.A."/>
            <person name="Seemann T."/>
            <person name="Stinear T.P."/>
            <person name="Howden B.P."/>
        </authorList>
    </citation>
    <scope>NUCLEOTIDE SEQUENCE</scope>
    <source>
        <strain evidence="1">AUSMDU00008141</strain>
    </source>
</reference>
<keyword evidence="2" id="KW-1185">Reference proteome</keyword>
<evidence type="ECO:0000313" key="2">
    <source>
        <dbReference type="Proteomes" id="UP000215286"/>
    </source>
</evidence>
<organism evidence="1 2">
    <name type="scientific">Citrobacter farmeri</name>
    <dbReference type="NCBI Taxonomy" id="67824"/>
    <lineage>
        <taxon>Bacteria</taxon>
        <taxon>Pseudomonadati</taxon>
        <taxon>Pseudomonadota</taxon>
        <taxon>Gammaproteobacteria</taxon>
        <taxon>Enterobacterales</taxon>
        <taxon>Enterobacteriaceae</taxon>
        <taxon>Citrobacter</taxon>
    </lineage>
</organism>
<proteinExistence type="predicted"/>
<sequence>MPRNFFNILRDNPESWGGKQNPLTLPTTRSSDKAQKSSATVKISAVRFLCYKSLPESLRAEHFSSNPRPHLQPV</sequence>
<evidence type="ECO:0000313" key="1">
    <source>
        <dbReference type="EMBL" id="AST78020.1"/>
    </source>
</evidence>
<name>A0ACA8D1H9_9ENTR</name>
<dbReference type="EMBL" id="CP022695">
    <property type="protein sequence ID" value="AST78020.1"/>
    <property type="molecule type" value="Genomic_DNA"/>
</dbReference>
<accession>A0ACA8D1H9</accession>